<dbReference type="GO" id="GO:0051880">
    <property type="term" value="F:G-quadruplex DNA binding"/>
    <property type="evidence" value="ECO:0007669"/>
    <property type="project" value="TreeGrafter"/>
</dbReference>
<feature type="domain" description="Helicase C-terminal" evidence="10">
    <location>
        <begin position="478"/>
        <end position="636"/>
    </location>
</feature>
<dbReference type="SMART" id="SM00490">
    <property type="entry name" value="HELICc"/>
    <property type="match status" value="1"/>
</dbReference>
<dbReference type="SMART" id="SM00847">
    <property type="entry name" value="HA2"/>
    <property type="match status" value="1"/>
</dbReference>
<keyword evidence="5" id="KW-0067">ATP-binding</keyword>
<feature type="compositionally biased region" description="Basic and acidic residues" evidence="8">
    <location>
        <begin position="41"/>
        <end position="57"/>
    </location>
</feature>
<dbReference type="GO" id="GO:0003724">
    <property type="term" value="F:RNA helicase activity"/>
    <property type="evidence" value="ECO:0007669"/>
    <property type="project" value="UniProtKB-EC"/>
</dbReference>
<dbReference type="InterPro" id="IPR011545">
    <property type="entry name" value="DEAD/DEAH_box_helicase_dom"/>
</dbReference>
<dbReference type="Pfam" id="PF00270">
    <property type="entry name" value="DEAD"/>
    <property type="match status" value="1"/>
</dbReference>
<evidence type="ECO:0000256" key="5">
    <source>
        <dbReference type="ARBA" id="ARBA00022840"/>
    </source>
</evidence>
<dbReference type="InterPro" id="IPR002464">
    <property type="entry name" value="DNA/RNA_helicase_DEAH_CS"/>
</dbReference>
<evidence type="ECO:0000313" key="11">
    <source>
        <dbReference type="Ensembl" id="ENSSRHP00000098944.1"/>
    </source>
</evidence>
<organism evidence="11 12">
    <name type="scientific">Sinocyclocheilus rhinocerous</name>
    <dbReference type="NCBI Taxonomy" id="307959"/>
    <lineage>
        <taxon>Eukaryota</taxon>
        <taxon>Metazoa</taxon>
        <taxon>Chordata</taxon>
        <taxon>Craniata</taxon>
        <taxon>Vertebrata</taxon>
        <taxon>Euteleostomi</taxon>
        <taxon>Actinopterygii</taxon>
        <taxon>Neopterygii</taxon>
        <taxon>Teleostei</taxon>
        <taxon>Ostariophysi</taxon>
        <taxon>Cypriniformes</taxon>
        <taxon>Cyprinidae</taxon>
        <taxon>Cyprininae</taxon>
        <taxon>Sinocyclocheilus</taxon>
    </lineage>
</organism>
<evidence type="ECO:0000256" key="7">
    <source>
        <dbReference type="ARBA" id="ARBA00047984"/>
    </source>
</evidence>
<evidence type="ECO:0000259" key="10">
    <source>
        <dbReference type="PROSITE" id="PS51194"/>
    </source>
</evidence>
<dbReference type="FunFam" id="3.40.50.300:FF:000739">
    <property type="entry name" value="Putative ATP-dependent RNA helicase DHX36"/>
    <property type="match status" value="1"/>
</dbReference>
<dbReference type="Pfam" id="PF04408">
    <property type="entry name" value="WHD_HA2"/>
    <property type="match status" value="1"/>
</dbReference>
<dbReference type="Pfam" id="PF07717">
    <property type="entry name" value="OB_NTP_bind"/>
    <property type="match status" value="1"/>
</dbReference>
<gene>
    <name evidence="11" type="primary">dhx36</name>
</gene>
<feature type="compositionally biased region" description="Gly residues" evidence="8">
    <location>
        <begin position="20"/>
        <end position="37"/>
    </location>
</feature>
<dbReference type="PROSITE" id="PS51194">
    <property type="entry name" value="HELICASE_CTER"/>
    <property type="match status" value="1"/>
</dbReference>
<protein>
    <recommendedName>
        <fullName evidence="1">RNA helicase</fullName>
        <ecNumber evidence="1">3.6.4.13</ecNumber>
    </recommendedName>
</protein>
<dbReference type="Gene3D" id="1.20.120.1080">
    <property type="match status" value="1"/>
</dbReference>
<evidence type="ECO:0000256" key="6">
    <source>
        <dbReference type="ARBA" id="ARBA00022884"/>
    </source>
</evidence>
<dbReference type="PROSITE" id="PS00690">
    <property type="entry name" value="DEAH_ATP_HELICASE"/>
    <property type="match status" value="1"/>
</dbReference>
<dbReference type="InterPro" id="IPR001650">
    <property type="entry name" value="Helicase_C-like"/>
</dbReference>
<dbReference type="InterPro" id="IPR048333">
    <property type="entry name" value="HA2_WH"/>
</dbReference>
<dbReference type="PROSITE" id="PS51192">
    <property type="entry name" value="HELICASE_ATP_BIND_1"/>
    <property type="match status" value="1"/>
</dbReference>
<dbReference type="InterPro" id="IPR007502">
    <property type="entry name" value="Helicase-assoc_dom"/>
</dbReference>
<proteinExistence type="predicted"/>
<dbReference type="FunFam" id="1.20.120.1080:FF:000002">
    <property type="entry name" value="Putative ATP-dependent RNA helicase DHX36"/>
    <property type="match status" value="1"/>
</dbReference>
<dbReference type="Pfam" id="PF21010">
    <property type="entry name" value="HA2_C"/>
    <property type="match status" value="1"/>
</dbReference>
<dbReference type="AlphaFoldDB" id="A0A673NA57"/>
<dbReference type="Pfam" id="PF00271">
    <property type="entry name" value="Helicase_C"/>
    <property type="match status" value="1"/>
</dbReference>
<dbReference type="GO" id="GO:0005524">
    <property type="term" value="F:ATP binding"/>
    <property type="evidence" value="ECO:0007669"/>
    <property type="project" value="UniProtKB-KW"/>
</dbReference>
<keyword evidence="12" id="KW-1185">Reference proteome</keyword>
<accession>A0A673NA57</accession>
<dbReference type="GO" id="GO:0003678">
    <property type="term" value="F:DNA helicase activity"/>
    <property type="evidence" value="ECO:0007669"/>
    <property type="project" value="TreeGrafter"/>
</dbReference>
<dbReference type="GO" id="GO:0002151">
    <property type="term" value="F:G-quadruplex RNA binding"/>
    <property type="evidence" value="ECO:0007669"/>
    <property type="project" value="TreeGrafter"/>
</dbReference>
<dbReference type="InterPro" id="IPR014001">
    <property type="entry name" value="Helicase_ATP-bd"/>
</dbReference>
<dbReference type="Proteomes" id="UP000472270">
    <property type="component" value="Unassembled WGS sequence"/>
</dbReference>
<keyword evidence="3" id="KW-0378">Hydrolase</keyword>
<keyword evidence="6" id="KW-0694">RNA-binding</keyword>
<reference evidence="11" key="1">
    <citation type="submission" date="2025-08" db="UniProtKB">
        <authorList>
            <consortium name="Ensembl"/>
        </authorList>
    </citation>
    <scope>IDENTIFICATION</scope>
</reference>
<comment type="catalytic activity">
    <reaction evidence="7">
        <text>ATP + H2O = ADP + phosphate + H(+)</text>
        <dbReference type="Rhea" id="RHEA:13065"/>
        <dbReference type="ChEBI" id="CHEBI:15377"/>
        <dbReference type="ChEBI" id="CHEBI:15378"/>
        <dbReference type="ChEBI" id="CHEBI:30616"/>
        <dbReference type="ChEBI" id="CHEBI:43474"/>
        <dbReference type="ChEBI" id="CHEBI:456216"/>
        <dbReference type="EC" id="3.6.4.13"/>
    </reaction>
</comment>
<dbReference type="InterPro" id="IPR011709">
    <property type="entry name" value="DEAD-box_helicase_OB_fold"/>
</dbReference>
<dbReference type="Gene3D" id="3.40.50.300">
    <property type="entry name" value="P-loop containing nucleotide triphosphate hydrolases"/>
    <property type="match status" value="2"/>
</dbReference>
<dbReference type="GO" id="GO:0005737">
    <property type="term" value="C:cytoplasm"/>
    <property type="evidence" value="ECO:0007669"/>
    <property type="project" value="TreeGrafter"/>
</dbReference>
<dbReference type="GO" id="GO:0005634">
    <property type="term" value="C:nucleus"/>
    <property type="evidence" value="ECO:0007669"/>
    <property type="project" value="TreeGrafter"/>
</dbReference>
<sequence length="992" mass="112611">MNHGYGNRRGQRGGGRRFGDGGSRWDGGAGSSGGGGYTRSSEWDSREERGHGGERRGGRGKHPPHLKGREIGLWYAKYGGIKRSEAERKSRAVVQMDEQREQHITQLLNSVQRDADRDACKYNILHSSGYFDGDDPPEPQNIVKVPKIEPKEEKQENEDELGASVKEELDDTDLEYLFQDVVRIPSLDEELKKDLQKKKDNARYLDMLKFREKLPSYGMREELVRLINANQVLVISGETGCGKTTQVTQFILDDFIERGMGSLCRVVCTQPRRISAISVAERVAAERAESVGDGKSCGYQIRLQCRLPRKQGSVLYCTTGIILQWLRSDPYLSSVSHLILDEIHERSLQSDVLLTIVKDLLTVREDLKVVLMSATLNAEKFSKYFNNCSMIHIPGYTYPVKEYLLEDVPQHQDRRPRYRRGFMHGQNVRPEKEQKEAEYRESWPCFARTLRDRYSDSTTDALEMMDDDDKINLELIVALIRHIVMKEDNGAILVFLPGWDNISTLNDLLMADQIFKSGRYFSLLVFKKPPPGVRKIVIATNIAETSITIDDVVYVIDGGKIKETHFDTQNNIRTMTAEWVSLANAKQRKGRAGRVSPGKCYHLYNGLRASLLDNYQLPEIQRTPLEELCLQIKILKLGPIASFLRKTMDPPADKAIELAITHLVDLNALDRNEELTPLGFHLARMPVEPHIGKMILFGALLGCLDPVLTIAASLSFKDPFFIPLGKEKIADQRRKILSRNSRSDHLTIVNAFWGWEDAKKKGSRFEKEYCWDHFLSANTLQMLQNMKGQFAEHLLAAGFVNSKDPKDPSSNVNSENEKLIKAVIVAGLYPKVAKIRPNHSKKRPMPVKVYTKADGKVCIHPKSVNAEETQFHYTWLIYHLKMKTTSLFLYDCTEVSPFSLLFFGGDISIQRDQDQETIAVDEWIVFQSPARIAHLVKDLRKELDVLLEEKIKNPRPVVWNDRGSKDCAVLSAIIDLITTQETPAGGPRRGSQ</sequence>
<name>A0A673NA57_9TELE</name>
<keyword evidence="4" id="KW-0347">Helicase</keyword>
<dbReference type="CDD" id="cd18791">
    <property type="entry name" value="SF2_C_RHA"/>
    <property type="match status" value="1"/>
</dbReference>
<dbReference type="GO" id="GO:0016787">
    <property type="term" value="F:hydrolase activity"/>
    <property type="evidence" value="ECO:0007669"/>
    <property type="project" value="UniProtKB-KW"/>
</dbReference>
<dbReference type="Ensembl" id="ENSSRHT00000101628.1">
    <property type="protein sequence ID" value="ENSSRHP00000098944.1"/>
    <property type="gene ID" value="ENSSRHG00000047842.1"/>
</dbReference>
<dbReference type="PANTHER" id="PTHR18934:SF237">
    <property type="entry name" value="ATP-DEPENDENT DNA_RNA HELICASE DHX36"/>
    <property type="match status" value="1"/>
</dbReference>
<evidence type="ECO:0000259" key="9">
    <source>
        <dbReference type="PROSITE" id="PS51192"/>
    </source>
</evidence>
<dbReference type="InterPro" id="IPR059023">
    <property type="entry name" value="RNA_hel_CTD"/>
</dbReference>
<dbReference type="SUPFAM" id="SSF52540">
    <property type="entry name" value="P-loop containing nucleoside triphosphate hydrolases"/>
    <property type="match status" value="1"/>
</dbReference>
<evidence type="ECO:0000256" key="2">
    <source>
        <dbReference type="ARBA" id="ARBA00022741"/>
    </source>
</evidence>
<evidence type="ECO:0000313" key="12">
    <source>
        <dbReference type="Proteomes" id="UP000472270"/>
    </source>
</evidence>
<feature type="domain" description="Helicase ATP-binding" evidence="9">
    <location>
        <begin position="224"/>
        <end position="394"/>
    </location>
</feature>
<dbReference type="PANTHER" id="PTHR18934">
    <property type="entry name" value="ATP-DEPENDENT RNA HELICASE"/>
    <property type="match status" value="1"/>
</dbReference>
<evidence type="ECO:0000256" key="8">
    <source>
        <dbReference type="SAM" id="MobiDB-lite"/>
    </source>
</evidence>
<evidence type="ECO:0000256" key="1">
    <source>
        <dbReference type="ARBA" id="ARBA00012552"/>
    </source>
</evidence>
<dbReference type="SMART" id="SM00487">
    <property type="entry name" value="DEXDc"/>
    <property type="match status" value="1"/>
</dbReference>
<feature type="region of interest" description="Disordered" evidence="8">
    <location>
        <begin position="1"/>
        <end position="70"/>
    </location>
</feature>
<dbReference type="Pfam" id="PF26026">
    <property type="entry name" value="RNA_hel_CTD"/>
    <property type="match status" value="1"/>
</dbReference>
<keyword evidence="2" id="KW-0547">Nucleotide-binding</keyword>
<dbReference type="EC" id="3.6.4.13" evidence="1"/>
<evidence type="ECO:0000256" key="3">
    <source>
        <dbReference type="ARBA" id="ARBA00022801"/>
    </source>
</evidence>
<dbReference type="CDD" id="cd17981">
    <property type="entry name" value="DEXHc_DHX36"/>
    <property type="match status" value="1"/>
</dbReference>
<dbReference type="InterPro" id="IPR027417">
    <property type="entry name" value="P-loop_NTPase"/>
</dbReference>
<reference evidence="11" key="2">
    <citation type="submission" date="2025-09" db="UniProtKB">
        <authorList>
            <consortium name="Ensembl"/>
        </authorList>
    </citation>
    <scope>IDENTIFICATION</scope>
</reference>
<evidence type="ECO:0000256" key="4">
    <source>
        <dbReference type="ARBA" id="ARBA00022806"/>
    </source>
</evidence>